<dbReference type="FunFam" id="1.10.3730.10:FF:000001">
    <property type="entry name" value="Pyrroline-5-carboxylate reductase"/>
    <property type="match status" value="1"/>
</dbReference>
<dbReference type="Gene3D" id="3.40.50.720">
    <property type="entry name" value="NAD(P)-binding Rossmann-like Domain"/>
    <property type="match status" value="1"/>
</dbReference>
<dbReference type="RefSeq" id="WP_183817557.1">
    <property type="nucleotide sequence ID" value="NZ_JACHOB010000003.1"/>
</dbReference>
<dbReference type="InterPro" id="IPR000304">
    <property type="entry name" value="Pyrroline-COOH_reductase"/>
</dbReference>
<evidence type="ECO:0000256" key="7">
    <source>
        <dbReference type="RuleBase" id="RU003903"/>
    </source>
</evidence>
<dbReference type="PANTHER" id="PTHR11645">
    <property type="entry name" value="PYRROLINE-5-CARBOXYLATE REDUCTASE"/>
    <property type="match status" value="1"/>
</dbReference>
<feature type="binding site" evidence="6">
    <location>
        <begin position="9"/>
        <end position="14"/>
    </location>
    <ligand>
        <name>NADP(+)</name>
        <dbReference type="ChEBI" id="CHEBI:58349"/>
    </ligand>
</feature>
<dbReference type="HAMAP" id="MF_01925">
    <property type="entry name" value="P5C_reductase"/>
    <property type="match status" value="1"/>
</dbReference>
<dbReference type="NCBIfam" id="TIGR00112">
    <property type="entry name" value="proC"/>
    <property type="match status" value="1"/>
</dbReference>
<evidence type="ECO:0000256" key="4">
    <source>
        <dbReference type="HAMAP-Rule" id="MF_01925"/>
    </source>
</evidence>
<protein>
    <recommendedName>
        <fullName evidence="4 5">Pyrroline-5-carboxylate reductase</fullName>
        <shortName evidence="4">P5C reductase</shortName>
        <shortName evidence="4">P5CR</shortName>
        <ecNumber evidence="4 5">1.5.1.2</ecNumber>
    </recommendedName>
    <alternativeName>
        <fullName evidence="4">PCA reductase</fullName>
    </alternativeName>
</protein>
<feature type="domain" description="Pyrroline-5-carboxylate reductase dimerisation" evidence="9">
    <location>
        <begin position="165"/>
        <end position="271"/>
    </location>
</feature>
<sequence>MASPSLLLLGAGNMGGALLRAWLGKGAIAAAKSAVVDPNPSIPVLELCEAHGVAVNPAEDPGYDVCVLAVKPQMFASVLPTLDWPRIAETLFLSIAAGTTIETIGHLLAERAPGARVVRTMPSLPASVGRGVTLLCEGGRLRGGDRDVATALMAAAGETYWCRDEDHLDRVMGVTGCSPAYVFLLAEALTDAALAQGVGPADARRIAEASVTGAAAMLAQDGRPAAALRRSVTSPGGTTQAALSVLDDETEGLRPRVNAAVEAAYARARELAS</sequence>
<keyword evidence="4 7" id="KW-0028">Amino-acid biosynthesis</keyword>
<feature type="binding site" evidence="6">
    <location>
        <begin position="69"/>
        <end position="72"/>
    </location>
    <ligand>
        <name>NADP(+)</name>
        <dbReference type="ChEBI" id="CHEBI:58349"/>
    </ligand>
</feature>
<dbReference type="Pfam" id="PF14748">
    <property type="entry name" value="P5CR_dimer"/>
    <property type="match status" value="1"/>
</dbReference>
<dbReference type="UniPathway" id="UPA00098">
    <property type="reaction ID" value="UER00361"/>
</dbReference>
<comment type="subcellular location">
    <subcellularLocation>
        <location evidence="4">Cytoplasm</location>
    </subcellularLocation>
</comment>
<keyword evidence="2 4" id="KW-0521">NADP</keyword>
<keyword evidence="11" id="KW-1185">Reference proteome</keyword>
<dbReference type="InterPro" id="IPR036291">
    <property type="entry name" value="NAD(P)-bd_dom_sf"/>
</dbReference>
<gene>
    <name evidence="4" type="primary">proC</name>
    <name evidence="10" type="ORF">GGQ59_001722</name>
</gene>
<dbReference type="InterPro" id="IPR008927">
    <property type="entry name" value="6-PGluconate_DH-like_C_sf"/>
</dbReference>
<evidence type="ECO:0000256" key="1">
    <source>
        <dbReference type="ARBA" id="ARBA00005525"/>
    </source>
</evidence>
<reference evidence="10 11" key="1">
    <citation type="submission" date="2020-08" db="EMBL/GenBank/DDBJ databases">
        <title>Genomic Encyclopedia of Type Strains, Phase IV (KMG-IV): sequencing the most valuable type-strain genomes for metagenomic binning, comparative biology and taxonomic classification.</title>
        <authorList>
            <person name="Goeker M."/>
        </authorList>
    </citation>
    <scope>NUCLEOTIDE SEQUENCE [LARGE SCALE GENOMIC DNA]</scope>
    <source>
        <strain evidence="10 11">DSM 102850</strain>
    </source>
</reference>
<dbReference type="InterPro" id="IPR028939">
    <property type="entry name" value="P5C_Rdtase_cat_N"/>
</dbReference>
<dbReference type="PIRSF" id="PIRSF000193">
    <property type="entry name" value="Pyrrol-5-carb_rd"/>
    <property type="match status" value="1"/>
</dbReference>
<dbReference type="PANTHER" id="PTHR11645:SF0">
    <property type="entry name" value="PYRROLINE-5-CARBOXYLATE REDUCTASE 3"/>
    <property type="match status" value="1"/>
</dbReference>
<evidence type="ECO:0000256" key="6">
    <source>
        <dbReference type="PIRSR" id="PIRSR000193-1"/>
    </source>
</evidence>
<accession>A0A840I352</accession>
<dbReference type="GO" id="GO:0004735">
    <property type="term" value="F:pyrroline-5-carboxylate reductase activity"/>
    <property type="evidence" value="ECO:0007669"/>
    <property type="project" value="UniProtKB-UniRule"/>
</dbReference>
<dbReference type="EMBL" id="JACHOB010000003">
    <property type="protein sequence ID" value="MBB4659197.1"/>
    <property type="molecule type" value="Genomic_DNA"/>
</dbReference>
<comment type="catalytic activity">
    <reaction evidence="4">
        <text>L-proline + NAD(+) = (S)-1-pyrroline-5-carboxylate + NADH + 2 H(+)</text>
        <dbReference type="Rhea" id="RHEA:14105"/>
        <dbReference type="ChEBI" id="CHEBI:15378"/>
        <dbReference type="ChEBI" id="CHEBI:17388"/>
        <dbReference type="ChEBI" id="CHEBI:57540"/>
        <dbReference type="ChEBI" id="CHEBI:57945"/>
        <dbReference type="ChEBI" id="CHEBI:60039"/>
        <dbReference type="EC" id="1.5.1.2"/>
    </reaction>
</comment>
<evidence type="ECO:0000256" key="2">
    <source>
        <dbReference type="ARBA" id="ARBA00022857"/>
    </source>
</evidence>
<dbReference type="EC" id="1.5.1.2" evidence="4 5"/>
<feature type="domain" description="Pyrroline-5-carboxylate reductase catalytic N-terminal" evidence="8">
    <location>
        <begin position="8"/>
        <end position="98"/>
    </location>
</feature>
<organism evidence="10 11">
    <name type="scientific">Parvularcula dongshanensis</name>
    <dbReference type="NCBI Taxonomy" id="1173995"/>
    <lineage>
        <taxon>Bacteria</taxon>
        <taxon>Pseudomonadati</taxon>
        <taxon>Pseudomonadota</taxon>
        <taxon>Alphaproteobacteria</taxon>
        <taxon>Parvularculales</taxon>
        <taxon>Parvularculaceae</taxon>
        <taxon>Parvularcula</taxon>
    </lineage>
</organism>
<evidence type="ECO:0000313" key="10">
    <source>
        <dbReference type="EMBL" id="MBB4659197.1"/>
    </source>
</evidence>
<keyword evidence="4" id="KW-0963">Cytoplasm</keyword>
<name>A0A840I352_9PROT</name>
<evidence type="ECO:0000256" key="5">
    <source>
        <dbReference type="NCBIfam" id="TIGR00112"/>
    </source>
</evidence>
<dbReference type="GO" id="GO:0005737">
    <property type="term" value="C:cytoplasm"/>
    <property type="evidence" value="ECO:0007669"/>
    <property type="project" value="UniProtKB-SubCell"/>
</dbReference>
<dbReference type="InterPro" id="IPR029036">
    <property type="entry name" value="P5CR_dimer"/>
</dbReference>
<evidence type="ECO:0000259" key="8">
    <source>
        <dbReference type="Pfam" id="PF03807"/>
    </source>
</evidence>
<dbReference type="GO" id="GO:0055129">
    <property type="term" value="P:L-proline biosynthetic process"/>
    <property type="evidence" value="ECO:0007669"/>
    <property type="project" value="UniProtKB-UniRule"/>
</dbReference>
<evidence type="ECO:0000259" key="9">
    <source>
        <dbReference type="Pfam" id="PF14748"/>
    </source>
</evidence>
<dbReference type="SUPFAM" id="SSF51735">
    <property type="entry name" value="NAD(P)-binding Rossmann-fold domains"/>
    <property type="match status" value="1"/>
</dbReference>
<comment type="function">
    <text evidence="4">Catalyzes the reduction of 1-pyrroline-5-carboxylate (PCA) to L-proline.</text>
</comment>
<dbReference type="Pfam" id="PF03807">
    <property type="entry name" value="F420_oxidored"/>
    <property type="match status" value="1"/>
</dbReference>
<comment type="caution">
    <text evidence="10">The sequence shown here is derived from an EMBL/GenBank/DDBJ whole genome shotgun (WGS) entry which is preliminary data.</text>
</comment>
<evidence type="ECO:0000313" key="11">
    <source>
        <dbReference type="Proteomes" id="UP000563524"/>
    </source>
</evidence>
<dbReference type="Proteomes" id="UP000563524">
    <property type="component" value="Unassembled WGS sequence"/>
</dbReference>
<dbReference type="AlphaFoldDB" id="A0A840I352"/>
<dbReference type="InterPro" id="IPR053790">
    <property type="entry name" value="P5CR-like_CS"/>
</dbReference>
<proteinExistence type="inferred from homology"/>
<comment type="catalytic activity">
    <reaction evidence="4 7">
        <text>L-proline + NADP(+) = (S)-1-pyrroline-5-carboxylate + NADPH + 2 H(+)</text>
        <dbReference type="Rhea" id="RHEA:14109"/>
        <dbReference type="ChEBI" id="CHEBI:15378"/>
        <dbReference type="ChEBI" id="CHEBI:17388"/>
        <dbReference type="ChEBI" id="CHEBI:57783"/>
        <dbReference type="ChEBI" id="CHEBI:58349"/>
        <dbReference type="ChEBI" id="CHEBI:60039"/>
        <dbReference type="EC" id="1.5.1.2"/>
    </reaction>
</comment>
<dbReference type="Gene3D" id="1.10.3730.10">
    <property type="entry name" value="ProC C-terminal domain-like"/>
    <property type="match status" value="1"/>
</dbReference>
<dbReference type="SUPFAM" id="SSF48179">
    <property type="entry name" value="6-phosphogluconate dehydrogenase C-terminal domain-like"/>
    <property type="match status" value="1"/>
</dbReference>
<comment type="pathway">
    <text evidence="4 7">Amino-acid biosynthesis; L-proline biosynthesis; L-proline from L-glutamate 5-semialdehyde: step 1/1.</text>
</comment>
<comment type="similarity">
    <text evidence="1 4 7">Belongs to the pyrroline-5-carboxylate reductase family.</text>
</comment>
<dbReference type="PROSITE" id="PS00521">
    <property type="entry name" value="P5CR"/>
    <property type="match status" value="1"/>
</dbReference>
<keyword evidence="3 4" id="KW-0560">Oxidoreductase</keyword>
<keyword evidence="4 7" id="KW-0641">Proline biosynthesis</keyword>
<evidence type="ECO:0000256" key="3">
    <source>
        <dbReference type="ARBA" id="ARBA00023002"/>
    </source>
</evidence>